<dbReference type="Proteomes" id="UP000183287">
    <property type="component" value="Unassembled WGS sequence"/>
</dbReference>
<name>A0A1I4RJ76_9PROT</name>
<protein>
    <submittedName>
        <fullName evidence="1">Uncharacterized protein</fullName>
    </submittedName>
</protein>
<keyword evidence="2" id="KW-1185">Reference proteome</keyword>
<proteinExistence type="predicted"/>
<evidence type="ECO:0000313" key="1">
    <source>
        <dbReference type="EMBL" id="SFM52277.1"/>
    </source>
</evidence>
<dbReference type="OrthoDB" id="8613896at2"/>
<accession>A0A1I4RJ76</accession>
<evidence type="ECO:0000313" key="2">
    <source>
        <dbReference type="Proteomes" id="UP000183287"/>
    </source>
</evidence>
<gene>
    <name evidence="1" type="ORF">SAMN05421863_103324</name>
</gene>
<organism evidence="1 2">
    <name type="scientific">Nitrosomonas communis</name>
    <dbReference type="NCBI Taxonomy" id="44574"/>
    <lineage>
        <taxon>Bacteria</taxon>
        <taxon>Pseudomonadati</taxon>
        <taxon>Pseudomonadota</taxon>
        <taxon>Betaproteobacteria</taxon>
        <taxon>Nitrosomonadales</taxon>
        <taxon>Nitrosomonadaceae</taxon>
        <taxon>Nitrosomonas</taxon>
    </lineage>
</organism>
<dbReference type="RefSeq" id="WP_074905857.1">
    <property type="nucleotide sequence ID" value="NZ_FOUB01000033.1"/>
</dbReference>
<dbReference type="AlphaFoldDB" id="A0A1I4RJ76"/>
<dbReference type="EMBL" id="FOUB01000033">
    <property type="protein sequence ID" value="SFM52277.1"/>
    <property type="molecule type" value="Genomic_DNA"/>
</dbReference>
<reference evidence="2" key="1">
    <citation type="submission" date="2016-10" db="EMBL/GenBank/DDBJ databases">
        <authorList>
            <person name="Varghese N."/>
            <person name="Submissions S."/>
        </authorList>
    </citation>
    <scope>NUCLEOTIDE SEQUENCE [LARGE SCALE GENOMIC DNA]</scope>
    <source>
        <strain evidence="2">Nm44</strain>
    </source>
</reference>
<sequence length="61" mass="6945">MVAMKYKGRIYSPMVIEFATDPISSPVNVNSRYVEELMPMSLATLTGIDRDDWDGYKKVTL</sequence>